<gene>
    <name evidence="2" type="ORF">HCK00_13295</name>
</gene>
<organism evidence="2 3">
    <name type="scientific">Streptomyces zingiberis</name>
    <dbReference type="NCBI Taxonomy" id="2053010"/>
    <lineage>
        <taxon>Bacteria</taxon>
        <taxon>Bacillati</taxon>
        <taxon>Actinomycetota</taxon>
        <taxon>Actinomycetes</taxon>
        <taxon>Kitasatosporales</taxon>
        <taxon>Streptomycetaceae</taxon>
        <taxon>Streptomyces</taxon>
    </lineage>
</organism>
<sequence length="76" mass="7495">MAGTAERAVGRGGGRRAPALGVLLRMAPVRSAGSGSRHPLVAAAMVLPCAVLLTVAFGGWDAVVTQASSVAGLLGR</sequence>
<feature type="transmembrane region" description="Helical" evidence="1">
    <location>
        <begin position="40"/>
        <end position="60"/>
    </location>
</feature>
<dbReference type="EMBL" id="JAATEN010000008">
    <property type="protein sequence ID" value="NJQ01478.1"/>
    <property type="molecule type" value="Genomic_DNA"/>
</dbReference>
<evidence type="ECO:0000313" key="2">
    <source>
        <dbReference type="EMBL" id="NJQ01478.1"/>
    </source>
</evidence>
<evidence type="ECO:0000313" key="3">
    <source>
        <dbReference type="Proteomes" id="UP000695264"/>
    </source>
</evidence>
<accession>A0ABX1BWL0</accession>
<proteinExistence type="predicted"/>
<evidence type="ECO:0000256" key="1">
    <source>
        <dbReference type="SAM" id="Phobius"/>
    </source>
</evidence>
<protein>
    <submittedName>
        <fullName evidence="2">Uncharacterized protein</fullName>
    </submittedName>
</protein>
<dbReference type="Proteomes" id="UP000695264">
    <property type="component" value="Unassembled WGS sequence"/>
</dbReference>
<keyword evidence="1" id="KW-0472">Membrane</keyword>
<dbReference type="RefSeq" id="WP_168102088.1">
    <property type="nucleotide sequence ID" value="NZ_JAATEN010000008.1"/>
</dbReference>
<reference evidence="2 3" key="1">
    <citation type="submission" date="2020-03" db="EMBL/GenBank/DDBJ databases">
        <title>WGS of actinomycetes isolated from Thailand.</title>
        <authorList>
            <person name="Thawai C."/>
        </authorList>
    </citation>
    <scope>NUCLEOTIDE SEQUENCE [LARGE SCALE GENOMIC DNA]</scope>
    <source>
        <strain evidence="2 3">PLAI 1-29</strain>
    </source>
</reference>
<keyword evidence="1" id="KW-0812">Transmembrane</keyword>
<keyword evidence="1" id="KW-1133">Transmembrane helix</keyword>
<comment type="caution">
    <text evidence="2">The sequence shown here is derived from an EMBL/GenBank/DDBJ whole genome shotgun (WGS) entry which is preliminary data.</text>
</comment>
<name>A0ABX1BWL0_9ACTN</name>
<keyword evidence="3" id="KW-1185">Reference proteome</keyword>